<evidence type="ECO:0000256" key="5">
    <source>
        <dbReference type="ARBA" id="ARBA00022759"/>
    </source>
</evidence>
<dbReference type="GO" id="GO:0005737">
    <property type="term" value="C:cytoplasm"/>
    <property type="evidence" value="ECO:0007669"/>
    <property type="project" value="UniProtKB-SubCell"/>
</dbReference>
<evidence type="ECO:0000256" key="1">
    <source>
        <dbReference type="ARBA" id="ARBA00006181"/>
    </source>
</evidence>
<dbReference type="GO" id="GO:0030677">
    <property type="term" value="C:ribonuclease P complex"/>
    <property type="evidence" value="ECO:0007669"/>
    <property type="project" value="UniProtKB-UniRule"/>
</dbReference>
<dbReference type="Proteomes" id="UP000570823">
    <property type="component" value="Unassembled WGS sequence"/>
</dbReference>
<comment type="subunit">
    <text evidence="7">Consists of a catalytic RNA component and at least 4-5 protein subunits.</text>
</comment>
<keyword evidence="3 7" id="KW-0819">tRNA processing</keyword>
<comment type="catalytic activity">
    <reaction evidence="7">
        <text>Endonucleolytic cleavage of RNA, removing 5'-extranucleotides from tRNA precursor.</text>
        <dbReference type="EC" id="3.1.26.5"/>
    </reaction>
</comment>
<accession>A0A7K4HMY4</accession>
<dbReference type="GO" id="GO:0001682">
    <property type="term" value="P:tRNA 5'-leader removal"/>
    <property type="evidence" value="ECO:0007669"/>
    <property type="project" value="UniProtKB-UniRule"/>
</dbReference>
<dbReference type="GO" id="GO:0000172">
    <property type="term" value="C:ribonuclease MRP complex"/>
    <property type="evidence" value="ECO:0007669"/>
    <property type="project" value="InterPro"/>
</dbReference>
<dbReference type="SUPFAM" id="SSF101744">
    <property type="entry name" value="Rof/RNase P subunit-like"/>
    <property type="match status" value="1"/>
</dbReference>
<keyword evidence="4 7" id="KW-0540">Nuclease</keyword>
<dbReference type="EC" id="3.1.26.5" evidence="7"/>
<evidence type="ECO:0000313" key="9">
    <source>
        <dbReference type="Proteomes" id="UP000570823"/>
    </source>
</evidence>
<keyword evidence="9" id="KW-1185">Reference proteome</keyword>
<dbReference type="InterPro" id="IPR002730">
    <property type="entry name" value="Rpp29/RNP1"/>
</dbReference>
<dbReference type="RefSeq" id="WP_004037690.1">
    <property type="nucleotide sequence ID" value="NZ_JABXWR010000001.1"/>
</dbReference>
<evidence type="ECO:0000256" key="4">
    <source>
        <dbReference type="ARBA" id="ARBA00022722"/>
    </source>
</evidence>
<keyword evidence="6 7" id="KW-0378">Hydrolase</keyword>
<protein>
    <recommendedName>
        <fullName evidence="7">Ribonuclease P protein component 1</fullName>
        <shortName evidence="7">RNase P component 1</shortName>
        <ecNumber evidence="7">3.1.26.5</ecNumber>
    </recommendedName>
    <alternativeName>
        <fullName evidence="7">Rpp29</fullName>
    </alternativeName>
</protein>
<evidence type="ECO:0000256" key="6">
    <source>
        <dbReference type="ARBA" id="ARBA00022801"/>
    </source>
</evidence>
<comment type="function">
    <text evidence="7">Part of ribonuclease P, a protein complex that generates mature tRNA molecules by cleaving their 5'-ends.</text>
</comment>
<comment type="subcellular location">
    <subcellularLocation>
        <location evidence="7">Cytoplasm</location>
    </subcellularLocation>
</comment>
<comment type="caution">
    <text evidence="8">The sequence shown here is derived from an EMBL/GenBank/DDBJ whole genome shotgun (WGS) entry which is preliminary data.</text>
</comment>
<comment type="similarity">
    <text evidence="1 7">Belongs to the eukaryotic/archaeal RNase P protein component 1 family.</text>
</comment>
<dbReference type="InterPro" id="IPR023534">
    <property type="entry name" value="Rof/RNase_P-like"/>
</dbReference>
<evidence type="ECO:0000256" key="7">
    <source>
        <dbReference type="HAMAP-Rule" id="MF_00754"/>
    </source>
</evidence>
<evidence type="ECO:0000256" key="3">
    <source>
        <dbReference type="ARBA" id="ARBA00022694"/>
    </source>
</evidence>
<dbReference type="InterPro" id="IPR036980">
    <property type="entry name" value="RNase_P/MRP_Rpp29_sf"/>
</dbReference>
<dbReference type="EMBL" id="JABXWR010000001">
    <property type="protein sequence ID" value="NVO66636.1"/>
    <property type="molecule type" value="Genomic_DNA"/>
</dbReference>
<proteinExistence type="inferred from homology"/>
<dbReference type="GO" id="GO:0006364">
    <property type="term" value="P:rRNA processing"/>
    <property type="evidence" value="ECO:0007669"/>
    <property type="project" value="TreeGrafter"/>
</dbReference>
<dbReference type="GO" id="GO:0004526">
    <property type="term" value="F:ribonuclease P activity"/>
    <property type="evidence" value="ECO:0007669"/>
    <property type="project" value="UniProtKB-UniRule"/>
</dbReference>
<sequence>MIAPQTLLRHELIGLAVSLVKARNPTHVGISGRIVDETRNMLVILSRNGEVRVEKKGSVFLFTLPDGTRAEVDGSALVAQPEKRISMRKTK</sequence>
<name>A0A7K4HMY4_9EURY</name>
<dbReference type="SMART" id="SM00538">
    <property type="entry name" value="POP4"/>
    <property type="match status" value="1"/>
</dbReference>
<dbReference type="PANTHER" id="PTHR13348:SF0">
    <property type="entry name" value="RIBONUCLEASE P PROTEIN SUBUNIT P29"/>
    <property type="match status" value="1"/>
</dbReference>
<gene>
    <name evidence="7" type="primary">rnp1</name>
    <name evidence="8" type="ORF">HWN36_04765</name>
</gene>
<dbReference type="NCBIfam" id="NF046110">
    <property type="entry name" value="RNaseP1Mthb"/>
    <property type="match status" value="1"/>
</dbReference>
<dbReference type="AlphaFoldDB" id="A0A7K4HMY4"/>
<keyword evidence="2 7" id="KW-0963">Cytoplasm</keyword>
<dbReference type="HAMAP" id="MF_00754">
    <property type="entry name" value="RNase_P_1"/>
    <property type="match status" value="1"/>
</dbReference>
<dbReference type="InterPro" id="IPR016848">
    <property type="entry name" value="RNase_P/MRP_Rpp29-subunit"/>
</dbReference>
<dbReference type="Pfam" id="PF01868">
    <property type="entry name" value="RNase_P-MRP_p29"/>
    <property type="match status" value="1"/>
</dbReference>
<dbReference type="Gene3D" id="2.30.30.210">
    <property type="entry name" value="Ribonuclease P/MRP, subunit p29"/>
    <property type="match status" value="1"/>
</dbReference>
<reference evidence="8 9" key="1">
    <citation type="submission" date="2020-06" db="EMBL/GenBank/DDBJ databases">
        <title>Methanofollis fontis sp. nov., a methanogen isolated from marine sediments near a cold seep at Four-Way Closure Ridge offshore southwestern Taiwan.</title>
        <authorList>
            <person name="Chen S.-C."/>
            <person name="Teng N.-H."/>
            <person name="Lin Y.-S."/>
            <person name="Lai M.-C."/>
            <person name="Chen H.-H."/>
            <person name="Wang C.-C."/>
        </authorList>
    </citation>
    <scope>NUCLEOTIDE SEQUENCE [LARGE SCALE GENOMIC DNA]</scope>
    <source>
        <strain evidence="8 9">DSM 2702</strain>
    </source>
</reference>
<keyword evidence="5 7" id="KW-0255">Endonuclease</keyword>
<dbReference type="GO" id="GO:0033204">
    <property type="term" value="F:ribonuclease P RNA binding"/>
    <property type="evidence" value="ECO:0007669"/>
    <property type="project" value="InterPro"/>
</dbReference>
<dbReference type="InterPro" id="IPR023538">
    <property type="entry name" value="RNP1"/>
</dbReference>
<dbReference type="PANTHER" id="PTHR13348">
    <property type="entry name" value="RIBONUCLEASE P SUBUNIT P29"/>
    <property type="match status" value="1"/>
</dbReference>
<organism evidence="8 9">
    <name type="scientific">Methanofollis tationis</name>
    <dbReference type="NCBI Taxonomy" id="81417"/>
    <lineage>
        <taxon>Archaea</taxon>
        <taxon>Methanobacteriati</taxon>
        <taxon>Methanobacteriota</taxon>
        <taxon>Stenosarchaea group</taxon>
        <taxon>Methanomicrobia</taxon>
        <taxon>Methanomicrobiales</taxon>
        <taxon>Methanomicrobiaceae</taxon>
        <taxon>Methanofollis</taxon>
    </lineage>
</organism>
<evidence type="ECO:0000256" key="2">
    <source>
        <dbReference type="ARBA" id="ARBA00022490"/>
    </source>
</evidence>
<dbReference type="OrthoDB" id="39019at2157"/>
<evidence type="ECO:0000313" key="8">
    <source>
        <dbReference type="EMBL" id="NVO66636.1"/>
    </source>
</evidence>